<feature type="domain" description="Alpha 1,4-glycosyltransferase" evidence="7">
    <location>
        <begin position="285"/>
        <end position="404"/>
    </location>
</feature>
<evidence type="ECO:0000256" key="4">
    <source>
        <dbReference type="ARBA" id="ARBA00022679"/>
    </source>
</evidence>
<dbReference type="GO" id="GO:0006688">
    <property type="term" value="P:glycosphingolipid biosynthetic process"/>
    <property type="evidence" value="ECO:0007669"/>
    <property type="project" value="TreeGrafter"/>
</dbReference>
<evidence type="ECO:0000259" key="7">
    <source>
        <dbReference type="Pfam" id="PF04572"/>
    </source>
</evidence>
<dbReference type="GO" id="GO:0016758">
    <property type="term" value="F:hexosyltransferase activity"/>
    <property type="evidence" value="ECO:0007669"/>
    <property type="project" value="TreeGrafter"/>
</dbReference>
<dbReference type="PANTHER" id="PTHR12042:SF21">
    <property type="entry name" value="ALPHA1,4-GALACTOSYLTRANSFERASE 1-RELATED"/>
    <property type="match status" value="1"/>
</dbReference>
<evidence type="ECO:0000256" key="6">
    <source>
        <dbReference type="ARBA" id="ARBA00023136"/>
    </source>
</evidence>
<name>A0A2H1VC16_SPOFR</name>
<comment type="subcellular location">
    <subcellularLocation>
        <location evidence="1">Golgi apparatus membrane</location>
        <topology evidence="1">Single-pass type II membrane protein</topology>
    </subcellularLocation>
</comment>
<dbReference type="Pfam" id="PF04572">
    <property type="entry name" value="Gb3_synth"/>
    <property type="match status" value="2"/>
</dbReference>
<evidence type="ECO:0000256" key="2">
    <source>
        <dbReference type="ARBA" id="ARBA00009003"/>
    </source>
</evidence>
<accession>A0A2H1VC16</accession>
<gene>
    <name evidence="8" type="ORF">SFRICE_000913</name>
</gene>
<evidence type="ECO:0000256" key="3">
    <source>
        <dbReference type="ARBA" id="ARBA00022676"/>
    </source>
</evidence>
<keyword evidence="3" id="KW-0328">Glycosyltransferase</keyword>
<dbReference type="EMBL" id="ODYU01001747">
    <property type="protein sequence ID" value="SOQ38367.1"/>
    <property type="molecule type" value="Genomic_DNA"/>
</dbReference>
<keyword evidence="6" id="KW-0472">Membrane</keyword>
<protein>
    <submittedName>
        <fullName evidence="8">SFRICE_000913</fullName>
    </submittedName>
</protein>
<organism evidence="8">
    <name type="scientific">Spodoptera frugiperda</name>
    <name type="common">Fall armyworm</name>
    <dbReference type="NCBI Taxonomy" id="7108"/>
    <lineage>
        <taxon>Eukaryota</taxon>
        <taxon>Metazoa</taxon>
        <taxon>Ecdysozoa</taxon>
        <taxon>Arthropoda</taxon>
        <taxon>Hexapoda</taxon>
        <taxon>Insecta</taxon>
        <taxon>Pterygota</taxon>
        <taxon>Neoptera</taxon>
        <taxon>Endopterygota</taxon>
        <taxon>Lepidoptera</taxon>
        <taxon>Glossata</taxon>
        <taxon>Ditrysia</taxon>
        <taxon>Noctuoidea</taxon>
        <taxon>Noctuidae</taxon>
        <taxon>Amphipyrinae</taxon>
        <taxon>Spodoptera</taxon>
    </lineage>
</organism>
<evidence type="ECO:0000313" key="8">
    <source>
        <dbReference type="EMBL" id="SOQ38367.1"/>
    </source>
</evidence>
<dbReference type="InterPro" id="IPR007577">
    <property type="entry name" value="GlycoTrfase_DXD_sugar-bd_CS"/>
</dbReference>
<dbReference type="InterPro" id="IPR007652">
    <property type="entry name" value="A1-4-GlycosylTfrase_dom"/>
</dbReference>
<dbReference type="PANTHER" id="PTHR12042">
    <property type="entry name" value="LACTOSYLCERAMIDE 4-ALPHA-GALACTOSYLTRANSFERASE ALPHA- 1,4-GALACTOSYLTRANSFERASE"/>
    <property type="match status" value="1"/>
</dbReference>
<evidence type="ECO:0000256" key="5">
    <source>
        <dbReference type="ARBA" id="ARBA00023034"/>
    </source>
</evidence>
<comment type="similarity">
    <text evidence="2">Belongs to the glycosyltransferase 32 family.</text>
</comment>
<dbReference type="Gene3D" id="3.90.550.20">
    <property type="match status" value="1"/>
</dbReference>
<keyword evidence="4" id="KW-0808">Transferase</keyword>
<dbReference type="GO" id="GO:0000139">
    <property type="term" value="C:Golgi membrane"/>
    <property type="evidence" value="ECO:0007669"/>
    <property type="project" value="UniProtKB-SubCell"/>
</dbReference>
<keyword evidence="5" id="KW-0333">Golgi apparatus</keyword>
<dbReference type="SUPFAM" id="SSF53448">
    <property type="entry name" value="Nucleotide-diphospho-sugar transferases"/>
    <property type="match status" value="1"/>
</dbReference>
<dbReference type="Pfam" id="PF04488">
    <property type="entry name" value="Gly_transf_sug"/>
    <property type="match status" value="1"/>
</dbReference>
<reference evidence="8" key="1">
    <citation type="submission" date="2016-07" db="EMBL/GenBank/DDBJ databases">
        <authorList>
            <person name="Bretaudeau A."/>
        </authorList>
    </citation>
    <scope>NUCLEOTIDE SEQUENCE</scope>
    <source>
        <strain evidence="8">Rice</strain>
        <tissue evidence="8">Whole body</tissue>
    </source>
</reference>
<sequence length="411" mass="47619">MCTSAYPFGDKRCDVIKKNLIFGYELFYPKYFLEVDDMFRSPAKKFDLHRPYTYHMWNYLSHNRTIYKGTMYQILAKTFCPTIYESYRHDAGTIYLVKMRGVTDRPKPELVSCYSLYEGDSLPWAEGSNFSPRFDSIFFHETSCRGVLNSRQACSIESTARAHPTRPIYVLFSGPVAEMVYQRSCIAKLRRFPNVHFARVHIEEYARNTPLDALVASKKLEESYWPVEHASDILRFLTLYKWGGLYLDTDMIVMKSLTPLGHNWVAREKLDCASVGVIASSMDHVGRQLAQALADELQTTFKPDVFNNNGPAVMLRVLKRLCNKSDPKEWSAETCQGITVYGPEYFYPVHYTNNSVYFEPGELKNVSNAYAHHLWNKMTYNLTVKKDCPYDKLAKKFCPLIYEMYGDEFGT</sequence>
<dbReference type="InterPro" id="IPR051981">
    <property type="entry name" value="Glycosyltransf_32"/>
</dbReference>
<dbReference type="InterPro" id="IPR029044">
    <property type="entry name" value="Nucleotide-diphossugar_trans"/>
</dbReference>
<feature type="domain" description="Alpha 1,4-glycosyltransferase" evidence="7">
    <location>
        <begin position="21"/>
        <end position="86"/>
    </location>
</feature>
<evidence type="ECO:0000256" key="1">
    <source>
        <dbReference type="ARBA" id="ARBA00004323"/>
    </source>
</evidence>
<proteinExistence type="inferred from homology"/>
<dbReference type="AlphaFoldDB" id="A0A2H1VC16"/>